<organism evidence="1 2">
    <name type="scientific">Vaccinium darrowii</name>
    <dbReference type="NCBI Taxonomy" id="229202"/>
    <lineage>
        <taxon>Eukaryota</taxon>
        <taxon>Viridiplantae</taxon>
        <taxon>Streptophyta</taxon>
        <taxon>Embryophyta</taxon>
        <taxon>Tracheophyta</taxon>
        <taxon>Spermatophyta</taxon>
        <taxon>Magnoliopsida</taxon>
        <taxon>eudicotyledons</taxon>
        <taxon>Gunneridae</taxon>
        <taxon>Pentapetalae</taxon>
        <taxon>asterids</taxon>
        <taxon>Ericales</taxon>
        <taxon>Ericaceae</taxon>
        <taxon>Vaccinioideae</taxon>
        <taxon>Vaccinieae</taxon>
        <taxon>Vaccinium</taxon>
    </lineage>
</organism>
<accession>A0ACB7X9F0</accession>
<proteinExistence type="predicted"/>
<name>A0ACB7X9F0_9ERIC</name>
<dbReference type="Proteomes" id="UP000828048">
    <property type="component" value="Chromosome 6"/>
</dbReference>
<gene>
    <name evidence="1" type="ORF">Vadar_012383</name>
</gene>
<comment type="caution">
    <text evidence="1">The sequence shown here is derived from an EMBL/GenBank/DDBJ whole genome shotgun (WGS) entry which is preliminary data.</text>
</comment>
<dbReference type="EMBL" id="CM037156">
    <property type="protein sequence ID" value="KAH7837310.1"/>
    <property type="molecule type" value="Genomic_DNA"/>
</dbReference>
<evidence type="ECO:0000313" key="1">
    <source>
        <dbReference type="EMBL" id="KAH7837310.1"/>
    </source>
</evidence>
<evidence type="ECO:0000313" key="2">
    <source>
        <dbReference type="Proteomes" id="UP000828048"/>
    </source>
</evidence>
<sequence length="166" mass="17826">MELTLQTLPIASFSKARDSKLKDHYKCKRYPQNPHFASYVKSKEPRKQIMVVSSALLETAASVAVAATVVGAAATLLAKRSKASEENEVPVKLCEDCGGSGICSECKGEGFVLKKLSEASAERARLTAKNMATRYTAGLPKKWSYCTKCSSARNCSTCGGSGKLSY</sequence>
<protein>
    <submittedName>
        <fullName evidence="1">Uncharacterized protein</fullName>
    </submittedName>
</protein>
<keyword evidence="2" id="KW-1185">Reference proteome</keyword>
<reference evidence="1 2" key="1">
    <citation type="journal article" date="2021" name="Hortic Res">
        <title>High-quality reference genome and annotation aids understanding of berry development for evergreen blueberry (Vaccinium darrowii).</title>
        <authorList>
            <person name="Yu J."/>
            <person name="Hulse-Kemp A.M."/>
            <person name="Babiker E."/>
            <person name="Staton M."/>
        </authorList>
    </citation>
    <scope>NUCLEOTIDE SEQUENCE [LARGE SCALE GENOMIC DNA]</scope>
    <source>
        <strain evidence="2">cv. NJ 8807/NJ 8810</strain>
        <tissue evidence="1">Young leaf</tissue>
    </source>
</reference>